<keyword evidence="1" id="KW-0378">Hydrolase</keyword>
<organism evidence="1 2">
    <name type="scientific">Anaerosalibacter massiliensis</name>
    <dbReference type="NCBI Taxonomy" id="1347392"/>
    <lineage>
        <taxon>Bacteria</taxon>
        <taxon>Bacillati</taxon>
        <taxon>Bacillota</taxon>
        <taxon>Tissierellia</taxon>
        <taxon>Tissierellales</taxon>
        <taxon>Sporanaerobacteraceae</taxon>
        <taxon>Anaerosalibacter</taxon>
    </lineage>
</organism>
<dbReference type="RefSeq" id="WP_042683382.1">
    <property type="nucleotide sequence ID" value="NZ_CABKTM010000075.1"/>
</dbReference>
<dbReference type="GO" id="GO:0006508">
    <property type="term" value="P:proteolysis"/>
    <property type="evidence" value="ECO:0007669"/>
    <property type="project" value="UniProtKB-KW"/>
</dbReference>
<gene>
    <name evidence="1" type="ORF">NSA23_10200</name>
</gene>
<reference evidence="1" key="1">
    <citation type="submission" date="2022-07" db="EMBL/GenBank/DDBJ databases">
        <title>Enhanced cultured diversity of the mouse gut microbiota enables custom-made synthetic communities.</title>
        <authorList>
            <person name="Afrizal A."/>
        </authorList>
    </citation>
    <scope>NUCLEOTIDE SEQUENCE</scope>
    <source>
        <strain evidence="1">DSM 29482</strain>
    </source>
</reference>
<proteinExistence type="predicted"/>
<dbReference type="GO" id="GO:0008233">
    <property type="term" value="F:peptidase activity"/>
    <property type="evidence" value="ECO:0007669"/>
    <property type="project" value="UniProtKB-KW"/>
</dbReference>
<dbReference type="EMBL" id="JANJZL010000006">
    <property type="protein sequence ID" value="MCR2044485.1"/>
    <property type="molecule type" value="Genomic_DNA"/>
</dbReference>
<keyword evidence="1" id="KW-0645">Protease</keyword>
<comment type="caution">
    <text evidence="1">The sequence shown here is derived from an EMBL/GenBank/DDBJ whole genome shotgun (WGS) entry which is preliminary data.</text>
</comment>
<protein>
    <submittedName>
        <fullName evidence="1">Protease complex subunit PrcB family protein</fullName>
    </submittedName>
</protein>
<keyword evidence="2" id="KW-1185">Reference proteome</keyword>
<dbReference type="Proteomes" id="UP001142078">
    <property type="component" value="Unassembled WGS sequence"/>
</dbReference>
<accession>A0A9X2MK16</accession>
<sequence length="108" mass="12498">MLKKTIPFEVYTIEDNYSDKKEGINLEELDNYIIVGITKRFSTPGYDMEVENIIKTEEGEFEINLFIIPPKEGSILLQVISYKTLAIKIDKSYLGKGPYKFKLAKIRN</sequence>
<dbReference type="AlphaFoldDB" id="A0A9X2MK16"/>
<evidence type="ECO:0000313" key="2">
    <source>
        <dbReference type="Proteomes" id="UP001142078"/>
    </source>
</evidence>
<dbReference type="OrthoDB" id="1949930at2"/>
<name>A0A9X2MK16_9FIRM</name>
<evidence type="ECO:0000313" key="1">
    <source>
        <dbReference type="EMBL" id="MCR2044485.1"/>
    </source>
</evidence>